<protein>
    <recommendedName>
        <fullName evidence="2">Methyltransferase domain-containing protein</fullName>
    </recommendedName>
</protein>
<gene>
    <name evidence="1" type="ORF">METZ01_LOCUS410068</name>
</gene>
<dbReference type="Gene3D" id="3.40.50.150">
    <property type="entry name" value="Vaccinia Virus protein VP39"/>
    <property type="match status" value="1"/>
</dbReference>
<name>A0A382WF10_9ZZZZ</name>
<accession>A0A382WF10</accession>
<proteinExistence type="predicted"/>
<feature type="non-terminal residue" evidence="1">
    <location>
        <position position="179"/>
    </location>
</feature>
<evidence type="ECO:0008006" key="2">
    <source>
        <dbReference type="Google" id="ProtNLM"/>
    </source>
</evidence>
<dbReference type="Pfam" id="PF13489">
    <property type="entry name" value="Methyltransf_23"/>
    <property type="match status" value="1"/>
</dbReference>
<dbReference type="SUPFAM" id="SSF53335">
    <property type="entry name" value="S-adenosyl-L-methionine-dependent methyltransferases"/>
    <property type="match status" value="1"/>
</dbReference>
<sequence>MHFFRIRLFDGKKYSVIDLGCGNGAQAHHIEKSGNLIGQNIFDVTATDIVNALEYDVKNFIIDDALDSKLTKKYDIIVDRGLIHNLFHLKSKRHKYFEMIGNIIHDESYIVLKVLSPYEARFNPATHSGPYRFNEKQLMKFFSGFGFKCIQLKDTFFYSNIEPSLRGYFSVYKKEGDIN</sequence>
<dbReference type="EMBL" id="UINC01159233">
    <property type="protein sequence ID" value="SVD57214.1"/>
    <property type="molecule type" value="Genomic_DNA"/>
</dbReference>
<dbReference type="AlphaFoldDB" id="A0A382WF10"/>
<reference evidence="1" key="1">
    <citation type="submission" date="2018-05" db="EMBL/GenBank/DDBJ databases">
        <authorList>
            <person name="Lanie J.A."/>
            <person name="Ng W.-L."/>
            <person name="Kazmierczak K.M."/>
            <person name="Andrzejewski T.M."/>
            <person name="Davidsen T.M."/>
            <person name="Wayne K.J."/>
            <person name="Tettelin H."/>
            <person name="Glass J.I."/>
            <person name="Rusch D."/>
            <person name="Podicherti R."/>
            <person name="Tsui H.-C.T."/>
            <person name="Winkler M.E."/>
        </authorList>
    </citation>
    <scope>NUCLEOTIDE SEQUENCE</scope>
</reference>
<evidence type="ECO:0000313" key="1">
    <source>
        <dbReference type="EMBL" id="SVD57214.1"/>
    </source>
</evidence>
<dbReference type="InterPro" id="IPR029063">
    <property type="entry name" value="SAM-dependent_MTases_sf"/>
</dbReference>
<organism evidence="1">
    <name type="scientific">marine metagenome</name>
    <dbReference type="NCBI Taxonomy" id="408172"/>
    <lineage>
        <taxon>unclassified sequences</taxon>
        <taxon>metagenomes</taxon>
        <taxon>ecological metagenomes</taxon>
    </lineage>
</organism>